<dbReference type="PANTHER" id="PTHR14187">
    <property type="entry name" value="ALPHA KINASE/ELONGATION FACTOR 2 KINASE"/>
    <property type="match status" value="1"/>
</dbReference>
<dbReference type="InterPro" id="IPR043129">
    <property type="entry name" value="ATPase_NBD"/>
</dbReference>
<dbReference type="PANTHER" id="PTHR14187:SF5">
    <property type="entry name" value="HEAT SHOCK 70 KDA PROTEIN 12A"/>
    <property type="match status" value="1"/>
</dbReference>
<dbReference type="STRING" id="149040.A0A132B9A0"/>
<dbReference type="KEGG" id="psco:LY89DRAFT_701518"/>
<keyword evidence="2" id="KW-1185">Reference proteome</keyword>
<protein>
    <submittedName>
        <fullName evidence="1">Uncharacterized protein</fullName>
    </submittedName>
</protein>
<dbReference type="SUPFAM" id="SSF53067">
    <property type="entry name" value="Actin-like ATPase domain"/>
    <property type="match status" value="2"/>
</dbReference>
<dbReference type="AlphaFoldDB" id="A0A132B9A0"/>
<dbReference type="Gene3D" id="3.30.420.40">
    <property type="match status" value="1"/>
</dbReference>
<evidence type="ECO:0000313" key="2">
    <source>
        <dbReference type="Proteomes" id="UP000070700"/>
    </source>
</evidence>
<reference evidence="1 2" key="1">
    <citation type="submission" date="2015-10" db="EMBL/GenBank/DDBJ databases">
        <title>Full genome of DAOMC 229536 Phialocephala scopiformis, a fungal endophyte of spruce producing the potent anti-insectan compound rugulosin.</title>
        <authorList>
            <consortium name="DOE Joint Genome Institute"/>
            <person name="Walker A.K."/>
            <person name="Frasz S.L."/>
            <person name="Seifert K.A."/>
            <person name="Miller J.D."/>
            <person name="Mondo S.J."/>
            <person name="Labutti K."/>
            <person name="Lipzen A."/>
            <person name="Dockter R."/>
            <person name="Kennedy M."/>
            <person name="Grigoriev I.V."/>
            <person name="Spatafora J.W."/>
        </authorList>
    </citation>
    <scope>NUCLEOTIDE SEQUENCE [LARGE SCALE GENOMIC DNA]</scope>
    <source>
        <strain evidence="1 2">CBS 120377</strain>
    </source>
</reference>
<evidence type="ECO:0000313" key="1">
    <source>
        <dbReference type="EMBL" id="KUJ08980.1"/>
    </source>
</evidence>
<dbReference type="InParanoid" id="A0A132B9A0"/>
<organism evidence="1 2">
    <name type="scientific">Mollisia scopiformis</name>
    <name type="common">Conifer needle endophyte fungus</name>
    <name type="synonym">Phialocephala scopiformis</name>
    <dbReference type="NCBI Taxonomy" id="149040"/>
    <lineage>
        <taxon>Eukaryota</taxon>
        <taxon>Fungi</taxon>
        <taxon>Dikarya</taxon>
        <taxon>Ascomycota</taxon>
        <taxon>Pezizomycotina</taxon>
        <taxon>Leotiomycetes</taxon>
        <taxon>Helotiales</taxon>
        <taxon>Mollisiaceae</taxon>
        <taxon>Mollisia</taxon>
    </lineage>
</organism>
<proteinExistence type="predicted"/>
<dbReference type="EMBL" id="KQ947433">
    <property type="protein sequence ID" value="KUJ08980.1"/>
    <property type="molecule type" value="Genomic_DNA"/>
</dbReference>
<sequence>MSGPKDQLVIAIDFGTTFSGIAYAFRKDAKPDVMSIMDWPGLEGFQQPKVPTILSYDAINKSSFTWGAQKHKNDILRGVKLLLDLDQPRPTYLAESVAKADLQELGKSAVDVAADYLGAMYKHAMTVISSKMPIEYLALCDQQFVLSVPAVWSDKAKNLTLRVGDAFVICDAGGGTADLISYEIARLLPRLELKELVPGTGGMAGSLGLNRRFEQTVKDLVGEVEYLRLRKTVGFEQAVDQFDKTRIFDPLIEDIQRLVKDQVRLVRMKQVSNVGTKPIKAIFLVGGFGSSAYLKASLEADHPDIQVIQPHGAWAAINTTNFARTWYINSGQDLKRDQTIRFPFYRSLAEGYHNYQLIFYDDLIQSEDEDAPVHPSAAATRTNCTLTADLRAVPLNTFTRNVGTDGITYHQVHYHLVIKIESAVMKVSLEINGQEMGTVDAKYE</sequence>
<dbReference type="Proteomes" id="UP000070700">
    <property type="component" value="Unassembled WGS sequence"/>
</dbReference>
<accession>A0A132B9A0</accession>
<name>A0A132B9A0_MOLSC</name>
<dbReference type="RefSeq" id="XP_018063335.1">
    <property type="nucleotide sequence ID" value="XM_018217204.1"/>
</dbReference>
<dbReference type="GeneID" id="28826930"/>
<gene>
    <name evidence="1" type="ORF">LY89DRAFT_701518</name>
</gene>
<dbReference type="OrthoDB" id="5332281at2759"/>